<organism evidence="1 2">
    <name type="scientific">Datura stramonium</name>
    <name type="common">Jimsonweed</name>
    <name type="synonym">Common thornapple</name>
    <dbReference type="NCBI Taxonomy" id="4076"/>
    <lineage>
        <taxon>Eukaryota</taxon>
        <taxon>Viridiplantae</taxon>
        <taxon>Streptophyta</taxon>
        <taxon>Embryophyta</taxon>
        <taxon>Tracheophyta</taxon>
        <taxon>Spermatophyta</taxon>
        <taxon>Magnoliopsida</taxon>
        <taxon>eudicotyledons</taxon>
        <taxon>Gunneridae</taxon>
        <taxon>Pentapetalae</taxon>
        <taxon>asterids</taxon>
        <taxon>lamiids</taxon>
        <taxon>Solanales</taxon>
        <taxon>Solanaceae</taxon>
        <taxon>Solanoideae</taxon>
        <taxon>Datureae</taxon>
        <taxon>Datura</taxon>
    </lineage>
</organism>
<name>A0ABS8RR56_DATST</name>
<evidence type="ECO:0000313" key="1">
    <source>
        <dbReference type="EMBL" id="MCD7449129.1"/>
    </source>
</evidence>
<proteinExistence type="predicted"/>
<reference evidence="1 2" key="1">
    <citation type="journal article" date="2021" name="BMC Genomics">
        <title>Datura genome reveals duplications of psychoactive alkaloid biosynthetic genes and high mutation rate following tissue culture.</title>
        <authorList>
            <person name="Rajewski A."/>
            <person name="Carter-House D."/>
            <person name="Stajich J."/>
            <person name="Litt A."/>
        </authorList>
    </citation>
    <scope>NUCLEOTIDE SEQUENCE [LARGE SCALE GENOMIC DNA]</scope>
    <source>
        <strain evidence="1">AR-01</strain>
    </source>
</reference>
<sequence length="395" mass="44419">MFGLFHLEKNETFRTGDPNIVRIGKSYLSTLMTMVDQPVIEELYNNQEVACRTAAHPFGLGQTYWLARALNRFGGLASPLAVRLDVTPPLVQRLMIVEAATDEWTVVPVGARLNALFAEQLDKIANEIKAIKAVPPAYSELYALYGFTEMRTVSKEAKKAANSLMPIICRYAHAMHTDEQQRKDDLALTLSFTNIERDFRQDYLNSVDEKGLEDFIARADKLSGNVASVTGEKREVWRRRVWDLAVLRRCRCLRRREGGEATGGWLLLLPSPEVMKVFDGKWWLRLGGSGVRRRGEGNQCGDAGNNQDLSSSQISTKNKLVIGQNQQEKIRSNSPDSRTAAADFRTCFGHTIEEFMGGVATSFDRIPVSINELQPLGFVPHPTSNLHMKFQAKRR</sequence>
<evidence type="ECO:0000313" key="2">
    <source>
        <dbReference type="Proteomes" id="UP000823775"/>
    </source>
</evidence>
<gene>
    <name evidence="1" type="ORF">HAX54_049491</name>
</gene>
<dbReference type="Proteomes" id="UP000823775">
    <property type="component" value="Unassembled WGS sequence"/>
</dbReference>
<keyword evidence="2" id="KW-1185">Reference proteome</keyword>
<comment type="caution">
    <text evidence="1">The sequence shown here is derived from an EMBL/GenBank/DDBJ whole genome shotgun (WGS) entry which is preliminary data.</text>
</comment>
<accession>A0ABS8RR56</accession>
<protein>
    <submittedName>
        <fullName evidence="1">Uncharacterized protein</fullName>
    </submittedName>
</protein>
<dbReference type="EMBL" id="JACEIK010000084">
    <property type="protein sequence ID" value="MCD7449129.1"/>
    <property type="molecule type" value="Genomic_DNA"/>
</dbReference>